<dbReference type="Pfam" id="PF03492">
    <property type="entry name" value="Methyltransf_7"/>
    <property type="match status" value="1"/>
</dbReference>
<evidence type="ECO:0008006" key="5">
    <source>
        <dbReference type="Google" id="ProtNLM"/>
    </source>
</evidence>
<dbReference type="Gene3D" id="1.10.1200.270">
    <property type="entry name" value="Methyltransferase, alpha-helical capping domain"/>
    <property type="match status" value="1"/>
</dbReference>
<dbReference type="SUPFAM" id="SSF53335">
    <property type="entry name" value="S-adenosyl-L-methionine-dependent methyltransferases"/>
    <property type="match status" value="1"/>
</dbReference>
<evidence type="ECO:0000256" key="2">
    <source>
        <dbReference type="ARBA" id="ARBA00022842"/>
    </source>
</evidence>
<keyword evidence="4" id="KW-1185">Reference proteome</keyword>
<dbReference type="EMBL" id="CP120863">
    <property type="protein sequence ID" value="WFE91850.1"/>
    <property type="molecule type" value="Genomic_DNA"/>
</dbReference>
<dbReference type="InterPro" id="IPR005299">
    <property type="entry name" value="MeTrfase_7"/>
</dbReference>
<gene>
    <name evidence="3" type="ORF">K1718_10955</name>
</gene>
<proteinExistence type="predicted"/>
<evidence type="ECO:0000313" key="3">
    <source>
        <dbReference type="EMBL" id="WFE91850.1"/>
    </source>
</evidence>
<protein>
    <recommendedName>
        <fullName evidence="5">SAM-dependent methyltransferase</fullName>
    </recommendedName>
</protein>
<dbReference type="InterPro" id="IPR029063">
    <property type="entry name" value="SAM-dependent_MTases_sf"/>
</dbReference>
<dbReference type="InterPro" id="IPR042086">
    <property type="entry name" value="MeTrfase_capping"/>
</dbReference>
<name>A0ABY8FF18_9HYPH</name>
<accession>A0ABY8FF18</accession>
<evidence type="ECO:0000256" key="1">
    <source>
        <dbReference type="ARBA" id="ARBA00022723"/>
    </source>
</evidence>
<organism evidence="3 4">
    <name type="scientific">Roseibium porphyridii</name>
    <dbReference type="NCBI Taxonomy" id="2866279"/>
    <lineage>
        <taxon>Bacteria</taxon>
        <taxon>Pseudomonadati</taxon>
        <taxon>Pseudomonadota</taxon>
        <taxon>Alphaproteobacteria</taxon>
        <taxon>Hyphomicrobiales</taxon>
        <taxon>Stappiaceae</taxon>
        <taxon>Roseibium</taxon>
    </lineage>
</organism>
<dbReference type="Proteomes" id="UP001209803">
    <property type="component" value="Chromosome"/>
</dbReference>
<keyword evidence="1" id="KW-0479">Metal-binding</keyword>
<dbReference type="Gene3D" id="3.40.50.150">
    <property type="entry name" value="Vaccinia Virus protein VP39"/>
    <property type="match status" value="1"/>
</dbReference>
<sequence length="374" mass="41073">MTETDRQSTKATQASHATTTGMVGGGFYDANSAPQWRAIEAVFPLITNAMATLEVEGEGTIRLADFGCSEGHNSIAVMAEALDTLLPRTTRSIQTIHSDLPTNDFSKLLLNIRSDGRSVFGSEKVFSCVVAGSMYDQLVPDGSLHLATTFNAIGFLSRRPLSQLPDYIFPNGPSAVRSNGKVSETDRQAFAELAKQDVASFLKVRARELAPGGKLIVQVFGRDSDASTSDGIYDLLNDAVLAFVENGEISRDAYARYYQPVYMRSLEELTAPATDPSYAVSDLFKLDQSMSYEVPVPFNEAFQRNGNLTEYAAQYVDFFRAFTEAVLINALPDSPRRDKLVNKVYTKALELLMANPDAYPFRYIGVAMLLTRKA</sequence>
<evidence type="ECO:0000313" key="4">
    <source>
        <dbReference type="Proteomes" id="UP001209803"/>
    </source>
</evidence>
<keyword evidence="2" id="KW-0460">Magnesium</keyword>
<reference evidence="3 4" key="1">
    <citation type="submission" date="2023-03" db="EMBL/GenBank/DDBJ databases">
        <title>Roseibium porphyridii sp. nov. and Roseibium rhodosorbium sp. nov. isolated from marine algae, Porphyridium cruentum and Rhodosorus marinus, respectively.</title>
        <authorList>
            <person name="Lee M.W."/>
            <person name="Choi B.J."/>
            <person name="Lee J.K."/>
            <person name="Choi D.G."/>
            <person name="Baek J.H."/>
            <person name="Bayburt H."/>
            <person name="Kim J.M."/>
            <person name="Han D.M."/>
            <person name="Kim K.H."/>
            <person name="Jeon C.O."/>
        </authorList>
    </citation>
    <scope>NUCLEOTIDE SEQUENCE [LARGE SCALE GENOMIC DNA]</scope>
    <source>
        <strain evidence="3 4">KMA01</strain>
    </source>
</reference>
<dbReference type="PANTHER" id="PTHR31009">
    <property type="entry name" value="S-ADENOSYL-L-METHIONINE:CARBOXYL METHYLTRANSFERASE FAMILY PROTEIN"/>
    <property type="match status" value="1"/>
</dbReference>
<dbReference type="RefSeq" id="WP_265684423.1">
    <property type="nucleotide sequence ID" value="NZ_CP120863.1"/>
</dbReference>